<dbReference type="Proteomes" id="UP000248214">
    <property type="component" value="Unassembled WGS sequence"/>
</dbReference>
<dbReference type="FunFam" id="2.115.10.20:FF:000003">
    <property type="entry name" value="Levanbiose-producing levanase"/>
    <property type="match status" value="1"/>
</dbReference>
<dbReference type="Pfam" id="PF00251">
    <property type="entry name" value="Glyco_hydro_32N"/>
    <property type="match status" value="1"/>
</dbReference>
<gene>
    <name evidence="8" type="ORF">CR194_09810</name>
</gene>
<comment type="caution">
    <text evidence="8">The sequence shown here is derived from an EMBL/GenBank/DDBJ whole genome shotgun (WGS) entry which is preliminary data.</text>
</comment>
<dbReference type="Gene3D" id="2.115.10.20">
    <property type="entry name" value="Glycosyl hydrolase domain, family 43"/>
    <property type="match status" value="1"/>
</dbReference>
<dbReference type="PROSITE" id="PS00609">
    <property type="entry name" value="GLYCOSYL_HYDROL_F32"/>
    <property type="match status" value="1"/>
</dbReference>
<dbReference type="InterPro" id="IPR013148">
    <property type="entry name" value="Glyco_hydro_32_N"/>
</dbReference>
<dbReference type="InterPro" id="IPR013189">
    <property type="entry name" value="Glyco_hydro_32_C"/>
</dbReference>
<keyword evidence="2 5" id="KW-0378">Hydrolase</keyword>
<accession>A0A323TEJ7</accession>
<dbReference type="InterPro" id="IPR013320">
    <property type="entry name" value="ConA-like_dom_sf"/>
</dbReference>
<dbReference type="InterPro" id="IPR023296">
    <property type="entry name" value="Glyco_hydro_beta-prop_sf"/>
</dbReference>
<evidence type="ECO:0000256" key="2">
    <source>
        <dbReference type="ARBA" id="ARBA00022801"/>
    </source>
</evidence>
<comment type="similarity">
    <text evidence="1 5">Belongs to the glycosyl hydrolase 32 family.</text>
</comment>
<evidence type="ECO:0000259" key="7">
    <source>
        <dbReference type="Pfam" id="PF08244"/>
    </source>
</evidence>
<keyword evidence="3" id="KW-0119">Carbohydrate metabolism</keyword>
<dbReference type="InterPro" id="IPR001362">
    <property type="entry name" value="Glyco_hydro_32"/>
</dbReference>
<dbReference type="GO" id="GO:0004575">
    <property type="term" value="F:sucrose alpha-glucosidase activity"/>
    <property type="evidence" value="ECO:0007669"/>
    <property type="project" value="TreeGrafter"/>
</dbReference>
<evidence type="ECO:0000313" key="9">
    <source>
        <dbReference type="Proteomes" id="UP000248214"/>
    </source>
</evidence>
<dbReference type="InterPro" id="IPR018053">
    <property type="entry name" value="Glyco_hydro_32_AS"/>
</dbReference>
<evidence type="ECO:0000259" key="6">
    <source>
        <dbReference type="Pfam" id="PF00251"/>
    </source>
</evidence>
<dbReference type="Gene3D" id="2.60.120.560">
    <property type="entry name" value="Exo-inulinase, domain 1"/>
    <property type="match status" value="1"/>
</dbReference>
<proteinExistence type="inferred from homology"/>
<dbReference type="AlphaFoldDB" id="A0A323TEJ7"/>
<dbReference type="GO" id="GO:0005737">
    <property type="term" value="C:cytoplasm"/>
    <property type="evidence" value="ECO:0007669"/>
    <property type="project" value="TreeGrafter"/>
</dbReference>
<dbReference type="CDD" id="cd18622">
    <property type="entry name" value="GH32_Inu-like"/>
    <property type="match status" value="1"/>
</dbReference>
<dbReference type="EMBL" id="PDOD01000002">
    <property type="protein sequence ID" value="PYZ93458.1"/>
    <property type="molecule type" value="Genomic_DNA"/>
</dbReference>
<dbReference type="OrthoDB" id="9759709at2"/>
<evidence type="ECO:0000256" key="1">
    <source>
        <dbReference type="ARBA" id="ARBA00009902"/>
    </source>
</evidence>
<dbReference type="SUPFAM" id="SSF49899">
    <property type="entry name" value="Concanavalin A-like lectins/glucanases"/>
    <property type="match status" value="1"/>
</dbReference>
<feature type="domain" description="Glycosyl hydrolase family 32 N-terminal" evidence="6">
    <location>
        <begin position="25"/>
        <end position="334"/>
    </location>
</feature>
<evidence type="ECO:0000256" key="5">
    <source>
        <dbReference type="RuleBase" id="RU362110"/>
    </source>
</evidence>
<keyword evidence="4 5" id="KW-0326">Glycosidase</keyword>
<dbReference type="SUPFAM" id="SSF75005">
    <property type="entry name" value="Arabinanase/levansucrase/invertase"/>
    <property type="match status" value="1"/>
</dbReference>
<evidence type="ECO:0000256" key="4">
    <source>
        <dbReference type="ARBA" id="ARBA00023295"/>
    </source>
</evidence>
<dbReference type="GO" id="GO:0005987">
    <property type="term" value="P:sucrose catabolic process"/>
    <property type="evidence" value="ECO:0007669"/>
    <property type="project" value="TreeGrafter"/>
</dbReference>
<evidence type="ECO:0000313" key="8">
    <source>
        <dbReference type="EMBL" id="PYZ93458.1"/>
    </source>
</evidence>
<keyword evidence="9" id="KW-1185">Reference proteome</keyword>
<name>A0A323TEJ7_9BACI</name>
<dbReference type="PANTHER" id="PTHR42800:SF1">
    <property type="entry name" value="EXOINULINASE INUD (AFU_ORTHOLOGUE AFUA_5G00480)"/>
    <property type="match status" value="1"/>
</dbReference>
<evidence type="ECO:0000256" key="3">
    <source>
        <dbReference type="ARBA" id="ARBA00023277"/>
    </source>
</evidence>
<dbReference type="RefSeq" id="WP_110609490.1">
    <property type="nucleotide sequence ID" value="NZ_PDOD01000002.1"/>
</dbReference>
<dbReference type="SMART" id="SM00640">
    <property type="entry name" value="Glyco_32"/>
    <property type="match status" value="1"/>
</dbReference>
<protein>
    <submittedName>
        <fullName evidence="8">Levanase</fullName>
    </submittedName>
</protein>
<organism evidence="8 9">
    <name type="scientific">Salipaludibacillus keqinensis</name>
    <dbReference type="NCBI Taxonomy" id="2045207"/>
    <lineage>
        <taxon>Bacteria</taxon>
        <taxon>Bacillati</taxon>
        <taxon>Bacillota</taxon>
        <taxon>Bacilli</taxon>
        <taxon>Bacillales</taxon>
        <taxon>Bacillaceae</taxon>
    </lineage>
</organism>
<dbReference type="PANTHER" id="PTHR42800">
    <property type="entry name" value="EXOINULINASE INUD (AFU_ORTHOLOGUE AFUA_5G00480)"/>
    <property type="match status" value="1"/>
</dbReference>
<dbReference type="Pfam" id="PF08244">
    <property type="entry name" value="Glyco_hydro_32C"/>
    <property type="match status" value="1"/>
</dbReference>
<feature type="domain" description="Glycosyl hydrolase family 32 C-terminal" evidence="7">
    <location>
        <begin position="368"/>
        <end position="468"/>
    </location>
</feature>
<sequence length="496" mass="56875">MTMDNELESKTLTTNYEEPYRPHLHFTPESQWMNDPNGMVYYEGEYHLFYQYHPDGKEWGPMHWGHAVSEDMLQWKHLPIALEPDDLGMIFSGSAVVDWHDSSGFFGGGHGLVAMYTSADGDFQQQSIAYSLDKGRSWIKYEGNPVIPNPVIKDFRDPKVLWHEPSKKWIMVLAAGQEVMFYTSSNLIEWTYASRFGEGTGAHGGVWECPDLFELQVRDTDETKWVLQVDIGEGAIAGGSGGQYFLGEFDGEQFVEDPSAEDVLWVDYGKDFYATQSFSDIPAQDGRRIWLAWMSNWQYANQVPTDPWRSAMSLPREVSLKRTVRGNVKLIQQPIREVNDLIMNTLMDETIKLNKESSVICKQPERPFIMNFKLKSEELKKVTFSLFHSLNDQKEALTIEVDRKEVSVNRKEMKHSQFHADFPAETIAPIESEREWVTLQLIVDRGSVEVFVNDGEQTMTNLVLPKQNQPFSIVGSSENNELEVECKGHILKSVWT</sequence>
<reference evidence="8 9" key="1">
    <citation type="submission" date="2017-10" db="EMBL/GenBank/DDBJ databases">
        <title>Bacillus sp. nov., a halophilic bacterium isolated from a Keqin Lake.</title>
        <authorList>
            <person name="Wang H."/>
        </authorList>
    </citation>
    <scope>NUCLEOTIDE SEQUENCE [LARGE SCALE GENOMIC DNA]</scope>
    <source>
        <strain evidence="8 9">KQ-12</strain>
    </source>
</reference>